<gene>
    <name evidence="9" type="ORF">UFOPK1493_03712</name>
</gene>
<dbReference type="InterPro" id="IPR007624">
    <property type="entry name" value="RNA_pol_sigma70_r3"/>
</dbReference>
<dbReference type="GO" id="GO:0006352">
    <property type="term" value="P:DNA-templated transcription initiation"/>
    <property type="evidence" value="ECO:0007669"/>
    <property type="project" value="InterPro"/>
</dbReference>
<evidence type="ECO:0000256" key="5">
    <source>
        <dbReference type="SAM" id="Coils"/>
    </source>
</evidence>
<keyword evidence="1" id="KW-0805">Transcription regulation</keyword>
<dbReference type="Gene3D" id="1.10.10.10">
    <property type="entry name" value="Winged helix-like DNA-binding domain superfamily/Winged helix DNA-binding domain"/>
    <property type="match status" value="1"/>
</dbReference>
<evidence type="ECO:0000259" key="7">
    <source>
        <dbReference type="Pfam" id="PF04542"/>
    </source>
</evidence>
<dbReference type="Pfam" id="PF04539">
    <property type="entry name" value="Sigma70_r3"/>
    <property type="match status" value="1"/>
</dbReference>
<accession>A0A6J6FRZ4</accession>
<feature type="domain" description="RNA polymerase sigma-70 region 4" evidence="8">
    <location>
        <begin position="229"/>
        <end position="281"/>
    </location>
</feature>
<dbReference type="SUPFAM" id="SSF88659">
    <property type="entry name" value="Sigma3 and sigma4 domains of RNA polymerase sigma factors"/>
    <property type="match status" value="1"/>
</dbReference>
<dbReference type="Gene3D" id="1.20.120.1810">
    <property type="match status" value="1"/>
</dbReference>
<dbReference type="InterPro" id="IPR013324">
    <property type="entry name" value="RNA_pol_sigma_r3/r4-like"/>
</dbReference>
<feature type="domain" description="RNA polymerase sigma-70 region 3" evidence="6">
    <location>
        <begin position="139"/>
        <end position="213"/>
    </location>
</feature>
<dbReference type="Pfam" id="PF04542">
    <property type="entry name" value="Sigma70_r2"/>
    <property type="match status" value="1"/>
</dbReference>
<keyword evidence="2" id="KW-0731">Sigma factor</keyword>
<organism evidence="9">
    <name type="scientific">freshwater metagenome</name>
    <dbReference type="NCBI Taxonomy" id="449393"/>
    <lineage>
        <taxon>unclassified sequences</taxon>
        <taxon>metagenomes</taxon>
        <taxon>ecological metagenomes</taxon>
    </lineage>
</organism>
<keyword evidence="3" id="KW-0238">DNA-binding</keyword>
<evidence type="ECO:0000256" key="3">
    <source>
        <dbReference type="ARBA" id="ARBA00023125"/>
    </source>
</evidence>
<dbReference type="InterPro" id="IPR014284">
    <property type="entry name" value="RNA_pol_sigma-70_dom"/>
</dbReference>
<evidence type="ECO:0000256" key="2">
    <source>
        <dbReference type="ARBA" id="ARBA00023082"/>
    </source>
</evidence>
<dbReference type="GO" id="GO:0003677">
    <property type="term" value="F:DNA binding"/>
    <property type="evidence" value="ECO:0007669"/>
    <property type="project" value="UniProtKB-KW"/>
</dbReference>
<evidence type="ECO:0000259" key="6">
    <source>
        <dbReference type="Pfam" id="PF04539"/>
    </source>
</evidence>
<dbReference type="GO" id="GO:0016987">
    <property type="term" value="F:sigma factor activity"/>
    <property type="evidence" value="ECO:0007669"/>
    <property type="project" value="UniProtKB-KW"/>
</dbReference>
<dbReference type="InterPro" id="IPR000943">
    <property type="entry name" value="RNA_pol_sigma70"/>
</dbReference>
<dbReference type="Pfam" id="PF04545">
    <property type="entry name" value="Sigma70_r4"/>
    <property type="match status" value="1"/>
</dbReference>
<proteinExistence type="predicted"/>
<name>A0A6J6FRZ4_9ZZZZ</name>
<keyword evidence="4" id="KW-0804">Transcription</keyword>
<evidence type="ECO:0000259" key="8">
    <source>
        <dbReference type="Pfam" id="PF04545"/>
    </source>
</evidence>
<dbReference type="InterPro" id="IPR007627">
    <property type="entry name" value="RNA_pol_sigma70_r2"/>
</dbReference>
<evidence type="ECO:0000256" key="4">
    <source>
        <dbReference type="ARBA" id="ARBA00023163"/>
    </source>
</evidence>
<evidence type="ECO:0000313" key="9">
    <source>
        <dbReference type="EMBL" id="CAB4590429.1"/>
    </source>
</evidence>
<reference evidence="9" key="1">
    <citation type="submission" date="2020-05" db="EMBL/GenBank/DDBJ databases">
        <authorList>
            <person name="Chiriac C."/>
            <person name="Salcher M."/>
            <person name="Ghai R."/>
            <person name="Kavagutti S V."/>
        </authorList>
    </citation>
    <scope>NUCLEOTIDE SEQUENCE</scope>
</reference>
<dbReference type="NCBIfam" id="TIGR02937">
    <property type="entry name" value="sigma70-ECF"/>
    <property type="match status" value="1"/>
</dbReference>
<dbReference type="EMBL" id="CAEZSR010000227">
    <property type="protein sequence ID" value="CAB4590429.1"/>
    <property type="molecule type" value="Genomic_DNA"/>
</dbReference>
<sequence length="295" mass="32912">MAGADSSMAMAPDDFVDGNSALFQRRRELQRQLAELDEEIADQRTVNRLRRQVEDVTSEIVQFNLGLVRSYCRRFTANSSREDSADFEAAGLLGLMRAIDSFDPSQGRFGHWAFKPIQREVLRAVRDADHPNVNLGDFERRPEILRAFRHLQGDDDRYTPSHAEVAAVVGATIDQVRRVLNPPRLESVDQMASEQHDATLGDTIESHTPGPESVVVSTMMLSALRTHGLAALDSRELFVIVRRFGLDGEPPEKLAGIGETLGLSREAVRQIEAKAVAKIQHPMVLRKVQRHGRGS</sequence>
<feature type="domain" description="RNA polymerase sigma-70 region 2" evidence="7">
    <location>
        <begin position="63"/>
        <end position="129"/>
    </location>
</feature>
<dbReference type="InterPro" id="IPR036388">
    <property type="entry name" value="WH-like_DNA-bd_sf"/>
</dbReference>
<dbReference type="PRINTS" id="PR00046">
    <property type="entry name" value="SIGMA70FCT"/>
</dbReference>
<dbReference type="InterPro" id="IPR007630">
    <property type="entry name" value="RNA_pol_sigma70_r4"/>
</dbReference>
<evidence type="ECO:0000256" key="1">
    <source>
        <dbReference type="ARBA" id="ARBA00023015"/>
    </source>
</evidence>
<keyword evidence="5" id="KW-0175">Coiled coil</keyword>
<dbReference type="SUPFAM" id="SSF88946">
    <property type="entry name" value="Sigma2 domain of RNA polymerase sigma factors"/>
    <property type="match status" value="1"/>
</dbReference>
<dbReference type="PANTHER" id="PTHR30603">
    <property type="entry name" value="RNA POLYMERASE SIGMA FACTOR RPO"/>
    <property type="match status" value="1"/>
</dbReference>
<dbReference type="AlphaFoldDB" id="A0A6J6FRZ4"/>
<feature type="coiled-coil region" evidence="5">
    <location>
        <begin position="19"/>
        <end position="46"/>
    </location>
</feature>
<dbReference type="PANTHER" id="PTHR30603:SF47">
    <property type="entry name" value="RNA POLYMERASE SIGMA FACTOR SIGD, CHLOROPLASTIC"/>
    <property type="match status" value="1"/>
</dbReference>
<protein>
    <submittedName>
        <fullName evidence="9">Unannotated protein</fullName>
    </submittedName>
</protein>
<dbReference type="InterPro" id="IPR050239">
    <property type="entry name" value="Sigma-70_RNA_pol_init_factors"/>
</dbReference>
<dbReference type="InterPro" id="IPR013325">
    <property type="entry name" value="RNA_pol_sigma_r2"/>
</dbReference>